<feature type="domain" description="LD-carboxypeptidase C-terminal" evidence="1">
    <location>
        <begin position="21"/>
        <end position="141"/>
    </location>
</feature>
<proteinExistence type="predicted"/>
<dbReference type="AlphaFoldDB" id="A0A371IPW5"/>
<reference evidence="2 3" key="1">
    <citation type="journal article" date="2017" name="Genome Announc.">
        <title>Draft Genome Sequence of Romboutsia maritimum sp. nov. Strain CCRI-22766(T), Isolated from Coastal Estuarine Mud.</title>
        <authorList>
            <person name="Maheux A.F."/>
            <person name="Boudreau D.K."/>
            <person name="Berube E."/>
            <person name="Boissinot M."/>
            <person name="Raymond F."/>
            <person name="Brodeur S."/>
            <person name="Corbeil J."/>
            <person name="Brightwell G."/>
            <person name="Broda D."/>
            <person name="Omar R.F."/>
            <person name="Bergeron M.G."/>
        </authorList>
    </citation>
    <scope>NUCLEOTIDE SEQUENCE [LARGE SCALE GENOMIC DNA]</scope>
    <source>
        <strain evidence="2 3">CCRI-22766</strain>
    </source>
</reference>
<keyword evidence="3" id="KW-1185">Reference proteome</keyword>
<accession>A0A371IPW5</accession>
<dbReference type="EMBL" id="NOJZ02000044">
    <property type="protein sequence ID" value="RDY22518.1"/>
    <property type="molecule type" value="Genomic_DNA"/>
</dbReference>
<dbReference type="InterPro" id="IPR027461">
    <property type="entry name" value="Carboxypeptidase_A_C_sf"/>
</dbReference>
<organism evidence="2 3">
    <name type="scientific">Romboutsia maritimum</name>
    <dbReference type="NCBI Taxonomy" id="2020948"/>
    <lineage>
        <taxon>Bacteria</taxon>
        <taxon>Bacillati</taxon>
        <taxon>Bacillota</taxon>
        <taxon>Clostridia</taxon>
        <taxon>Peptostreptococcales</taxon>
        <taxon>Peptostreptococcaceae</taxon>
        <taxon>Romboutsia</taxon>
    </lineage>
</organism>
<dbReference type="Pfam" id="PF17676">
    <property type="entry name" value="Peptidase_S66C"/>
    <property type="match status" value="1"/>
</dbReference>
<dbReference type="Proteomes" id="UP000243494">
    <property type="component" value="Unassembled WGS sequence"/>
</dbReference>
<dbReference type="PANTHER" id="PTHR30237">
    <property type="entry name" value="MURAMOYLTETRAPEPTIDE CARBOXYPEPTIDASE"/>
    <property type="match status" value="1"/>
</dbReference>
<dbReference type="SUPFAM" id="SSF141986">
    <property type="entry name" value="LD-carboxypeptidase A C-terminal domain-like"/>
    <property type="match status" value="1"/>
</dbReference>
<name>A0A371IPW5_9FIRM</name>
<evidence type="ECO:0000259" key="1">
    <source>
        <dbReference type="Pfam" id="PF17676"/>
    </source>
</evidence>
<protein>
    <recommendedName>
        <fullName evidence="1">LD-carboxypeptidase C-terminal domain-containing protein</fullName>
    </recommendedName>
</protein>
<evidence type="ECO:0000313" key="3">
    <source>
        <dbReference type="Proteomes" id="UP000243494"/>
    </source>
</evidence>
<dbReference type="PANTHER" id="PTHR30237:SF4">
    <property type="entry name" value="LD-CARBOXYPEPTIDASE C-TERMINAL DOMAIN-CONTAINING PROTEIN"/>
    <property type="match status" value="1"/>
</dbReference>
<evidence type="ECO:0000313" key="2">
    <source>
        <dbReference type="EMBL" id="RDY22518.1"/>
    </source>
</evidence>
<dbReference type="InterPro" id="IPR040921">
    <property type="entry name" value="Peptidase_S66C"/>
</dbReference>
<sequence>MQRNTYKHEGYEVLQGNGIVKGHLIGGCIEVLEMLKGTEAWPEKEQWKNSILFFETSEDTPDPIYLEYWLRNYGSQGILNLINGIIIGKPYDNKYYEEYKKVILKIVRDELGFKDLPIMYNMNFGHTAPMITIPYGCVAEIDCDKAMFRILESGVI</sequence>
<gene>
    <name evidence="2" type="ORF">CHF27_013000</name>
</gene>
<dbReference type="InterPro" id="IPR003507">
    <property type="entry name" value="S66_fam"/>
</dbReference>
<dbReference type="OrthoDB" id="9807329at2"/>
<dbReference type="Gene3D" id="3.50.30.60">
    <property type="entry name" value="LD-carboxypeptidase A C-terminal domain-like"/>
    <property type="match status" value="1"/>
</dbReference>
<comment type="caution">
    <text evidence="2">The sequence shown here is derived from an EMBL/GenBank/DDBJ whole genome shotgun (WGS) entry which is preliminary data.</text>
</comment>